<comment type="subcellular location">
    <subcellularLocation>
        <location evidence="1">Nucleus</location>
    </subcellularLocation>
</comment>
<organism evidence="6 7">
    <name type="scientific">Rhizopus microsporus ATCC 52813</name>
    <dbReference type="NCBI Taxonomy" id="1340429"/>
    <lineage>
        <taxon>Eukaryota</taxon>
        <taxon>Fungi</taxon>
        <taxon>Fungi incertae sedis</taxon>
        <taxon>Mucoromycota</taxon>
        <taxon>Mucoromycotina</taxon>
        <taxon>Mucoromycetes</taxon>
        <taxon>Mucorales</taxon>
        <taxon>Mucorineae</taxon>
        <taxon>Rhizopodaceae</taxon>
        <taxon>Rhizopus</taxon>
    </lineage>
</organism>
<dbReference type="PANTHER" id="PTHR15272">
    <property type="entry name" value="CHROMATIN ASSEMBLY FACTOR 1 SUBUNIT A CAF-1 SUBUNIT A"/>
    <property type="match status" value="1"/>
</dbReference>
<dbReference type="GeneID" id="35439688"/>
<evidence type="ECO:0000313" key="6">
    <source>
        <dbReference type="EMBL" id="PHZ13106.1"/>
    </source>
</evidence>
<dbReference type="EMBL" id="KZ303848">
    <property type="protein sequence ID" value="PHZ13106.1"/>
    <property type="molecule type" value="Genomic_DNA"/>
</dbReference>
<gene>
    <name evidence="6" type="ORF">RHIMIDRAFT_237132</name>
</gene>
<dbReference type="GO" id="GO:0006281">
    <property type="term" value="P:DNA repair"/>
    <property type="evidence" value="ECO:0007669"/>
    <property type="project" value="UniProtKB-KW"/>
</dbReference>
<accession>A0A2G4SXK6</accession>
<dbReference type="InterPro" id="IPR022043">
    <property type="entry name" value="CAF1A_DD"/>
</dbReference>
<dbReference type="PANTHER" id="PTHR15272:SF0">
    <property type="entry name" value="CHROMATIN ASSEMBLY FACTOR 1 SUBUNIT A"/>
    <property type="match status" value="1"/>
</dbReference>
<evidence type="ECO:0000256" key="1">
    <source>
        <dbReference type="ARBA" id="ARBA00004123"/>
    </source>
</evidence>
<dbReference type="GO" id="GO:0006334">
    <property type="term" value="P:nucleosome assembly"/>
    <property type="evidence" value="ECO:0007669"/>
    <property type="project" value="TreeGrafter"/>
</dbReference>
<name>A0A2G4SXK6_RHIZD</name>
<dbReference type="GO" id="GO:0005634">
    <property type="term" value="C:nucleus"/>
    <property type="evidence" value="ECO:0007669"/>
    <property type="project" value="UniProtKB-SubCell"/>
</dbReference>
<protein>
    <recommendedName>
        <fullName evidence="5">Chromatin assembly factor 1 subunit A dimerization domain-containing protein</fullName>
    </recommendedName>
</protein>
<feature type="domain" description="Chromatin assembly factor 1 subunit A dimerization" evidence="5">
    <location>
        <begin position="299"/>
        <end position="365"/>
    </location>
</feature>
<keyword evidence="4" id="KW-0539">Nucleus</keyword>
<evidence type="ECO:0000256" key="3">
    <source>
        <dbReference type="ARBA" id="ARBA00023204"/>
    </source>
</evidence>
<keyword evidence="2" id="KW-0227">DNA damage</keyword>
<evidence type="ECO:0000256" key="4">
    <source>
        <dbReference type="ARBA" id="ARBA00023242"/>
    </source>
</evidence>
<evidence type="ECO:0000256" key="2">
    <source>
        <dbReference type="ARBA" id="ARBA00022763"/>
    </source>
</evidence>
<keyword evidence="7" id="KW-1185">Reference proteome</keyword>
<keyword evidence="3" id="KW-0234">DNA repair</keyword>
<dbReference type="STRING" id="1340429.A0A2G4SXK6"/>
<evidence type="ECO:0000313" key="7">
    <source>
        <dbReference type="Proteomes" id="UP000242254"/>
    </source>
</evidence>
<evidence type="ECO:0000259" key="5">
    <source>
        <dbReference type="Pfam" id="PF12253"/>
    </source>
</evidence>
<proteinExistence type="predicted"/>
<sequence>MPKQLGEIEQEFFTLKDGHVNFQQERLRTENHNSVTNAIMRFRDWRASFENQDNTVTAQNIPYDFFELFAVLAHDSDEPLDTLAERINQILTPFGKKTSESFLKVVKDIIKVTAYQERYGLGDVVLLLEGAPSAIPDRFSFYRWQAHDPTNFPSGIQTAAASRRDERKRFSRELTRAFQCLDIDRQLELLLSIHEPKLRTILKTPNKSMTDEESGLFTPFKVNRYTTVAPIVSHSRKRLASNFTTLIYSRLDPSIDLKQRFYNSFSAQSKKKRGYQLNLDIKTALENNDYDKLCQLRMKLLSFHEDVRPAYYGTCSKTSHTVNGKNPFAKDIDLLVYDFDSEPEWDHDVLTDDIYDLVSSDAEFSGLSGLESDSDDQDKEEEIKRDENIPADKWIVPDGYLTDDEDSLNVRPVRRMSVVSRPAKWPMLTSKHFPMNPVILGPSYESTDEPANHPLSDFKLRTLEDKAFLNHPVFHSNKFLEDSYDEDTNDMTSSKPLVAICEPQKTYPRFFDKEVDKLTENERFDLIETIVENESKTMMGILGAIRSKKVLRQYTPAQLQAMVHDVAVQEIRDEDKARTKTKNRRVIIMKQVYYDYY</sequence>
<dbReference type="RefSeq" id="XP_023466814.1">
    <property type="nucleotide sequence ID" value="XM_023608698.1"/>
</dbReference>
<dbReference type="AlphaFoldDB" id="A0A2G4SXK6"/>
<dbReference type="GO" id="GO:0033186">
    <property type="term" value="C:CAF-1 complex"/>
    <property type="evidence" value="ECO:0007669"/>
    <property type="project" value="TreeGrafter"/>
</dbReference>
<reference evidence="6 7" key="1">
    <citation type="journal article" date="2016" name="Proc. Natl. Acad. Sci. U.S.A.">
        <title>Lipid metabolic changes in an early divergent fungus govern the establishment of a mutualistic symbiosis with endobacteria.</title>
        <authorList>
            <person name="Lastovetsky O.A."/>
            <person name="Gaspar M.L."/>
            <person name="Mondo S.J."/>
            <person name="LaButti K.M."/>
            <person name="Sandor L."/>
            <person name="Grigoriev I.V."/>
            <person name="Henry S.A."/>
            <person name="Pawlowska T.E."/>
        </authorList>
    </citation>
    <scope>NUCLEOTIDE SEQUENCE [LARGE SCALE GENOMIC DNA]</scope>
    <source>
        <strain evidence="6 7">ATCC 52813</strain>
    </source>
</reference>
<dbReference type="Pfam" id="PF12253">
    <property type="entry name" value="CAF1A_dimeriz"/>
    <property type="match status" value="1"/>
</dbReference>
<dbReference type="Proteomes" id="UP000242254">
    <property type="component" value="Unassembled WGS sequence"/>
</dbReference>